<evidence type="ECO:0000313" key="15">
    <source>
        <dbReference type="Proteomes" id="UP001500523"/>
    </source>
</evidence>
<gene>
    <name evidence="14" type="ORF">GCM10022268_22580</name>
</gene>
<feature type="domain" description="ERAP1-like C-terminal" evidence="12">
    <location>
        <begin position="539"/>
        <end position="843"/>
    </location>
</feature>
<evidence type="ECO:0000256" key="4">
    <source>
        <dbReference type="ARBA" id="ARBA00022670"/>
    </source>
</evidence>
<evidence type="ECO:0000256" key="3">
    <source>
        <dbReference type="ARBA" id="ARBA00022438"/>
    </source>
</evidence>
<evidence type="ECO:0000259" key="12">
    <source>
        <dbReference type="Pfam" id="PF11838"/>
    </source>
</evidence>
<keyword evidence="4 9" id="KW-0645">Protease</keyword>
<evidence type="ECO:0000313" key="14">
    <source>
        <dbReference type="EMBL" id="GAA3713286.1"/>
    </source>
</evidence>
<dbReference type="CDD" id="cd09601">
    <property type="entry name" value="M1_APN-Q_like"/>
    <property type="match status" value="1"/>
</dbReference>
<reference evidence="15" key="1">
    <citation type="journal article" date="2019" name="Int. J. Syst. Evol. Microbiol.">
        <title>The Global Catalogue of Microorganisms (GCM) 10K type strain sequencing project: providing services to taxonomists for standard genome sequencing and annotation.</title>
        <authorList>
            <consortium name="The Broad Institute Genomics Platform"/>
            <consortium name="The Broad Institute Genome Sequencing Center for Infectious Disease"/>
            <person name="Wu L."/>
            <person name="Ma J."/>
        </authorList>
    </citation>
    <scope>NUCLEOTIDE SEQUENCE [LARGE SCALE GENOMIC DNA]</scope>
    <source>
        <strain evidence="15">JCM 17498</strain>
    </source>
</reference>
<comment type="cofactor">
    <cofactor evidence="9">
        <name>Zn(2+)</name>
        <dbReference type="ChEBI" id="CHEBI:29105"/>
    </cofactor>
    <text evidence="9">Binds 1 zinc ion per subunit.</text>
</comment>
<dbReference type="SUPFAM" id="SSF63737">
    <property type="entry name" value="Leukotriene A4 hydrolase N-terminal domain"/>
    <property type="match status" value="1"/>
</dbReference>
<dbReference type="Gene3D" id="1.10.390.10">
    <property type="entry name" value="Neutral Protease Domain 2"/>
    <property type="match status" value="1"/>
</dbReference>
<dbReference type="RefSeq" id="WP_344693497.1">
    <property type="nucleotide sequence ID" value="NZ_BAABBF010000005.1"/>
</dbReference>
<comment type="catalytic activity">
    <reaction evidence="1">
        <text>Release of an N-terminal amino acid, Xaa-|-Yaa- from a peptide, amide or arylamide. Xaa is preferably Ala, but may be most amino acids including Pro (slow action). When a terminal hydrophobic residue is followed by a prolyl residue, the two may be released as an intact Xaa-Pro dipeptide.</text>
        <dbReference type="EC" id="3.4.11.2"/>
    </reaction>
</comment>
<dbReference type="SUPFAM" id="SSF55486">
    <property type="entry name" value="Metalloproteases ('zincins'), catalytic domain"/>
    <property type="match status" value="1"/>
</dbReference>
<dbReference type="InterPro" id="IPR014782">
    <property type="entry name" value="Peptidase_M1_dom"/>
</dbReference>
<proteinExistence type="inferred from homology"/>
<dbReference type="InterPro" id="IPR027268">
    <property type="entry name" value="Peptidase_M4/M1_CTD_sf"/>
</dbReference>
<evidence type="ECO:0000256" key="6">
    <source>
        <dbReference type="ARBA" id="ARBA00022801"/>
    </source>
</evidence>
<comment type="similarity">
    <text evidence="2 9">Belongs to the peptidase M1 family.</text>
</comment>
<evidence type="ECO:0000256" key="2">
    <source>
        <dbReference type="ARBA" id="ARBA00010136"/>
    </source>
</evidence>
<sequence length="866" mass="93294">MNKLAVLLAVTVSGPALAQGQLPTDVVPISYDINVRPDAQTLLFSGSETVTVQVRHATRTITLNAADLDIIGATFDGRAARVSVDKEAQRVTLRLPRAAKVGRHSLSMQWTGKINRSASGLFAIDYTKADGSPVRMLATQFEAPDARRFAPMWDEPAFKARFRLSAEAPAGQLAFSNMPATSVTSIAGGKQLYKFGETPVMSSYLLFLGMGDLERKTQRAGTVEMGIISRKGVVGQGDYALGAAAKLLPYYNDYFGQPYPMPKMDHIAGPGSSQFFGAMENWGAIFYFESELLFDPARATESNRQRIYTVVAHEMAHQWFGNLVTMRWWDDLWLNEGFASWMEGKASNKFNPSWDSHAAAVIGEREGAMGTDATAATHPIIRKIASVEQIGEAFDGITYAKGQQVIGMLEAYLGEVPFRAGVRRYMAKYKYGNTVTDQLWTELEAASGKPVTAIAHSFTLQGGVPLVSVADVRCTGGKTTASVSQGRFGLDEASKAAQTWQVPVTFGMVGGKSPGERTDAIVSGPAARPVSLTGCGTLVANLGKQSYARVLYDRPAHDALVRDFTRMTLEDRLGLLGDDFALAMGGYQDLARSFETADRVQTGAHPLEWQAVAGEMGTLTGFFSGTPLEAPLRARAIARLSPVLARVGYEPKAGETAPTSNLRETLVGRLGANGDADVAARARRYVAQLAGNPTAIPPAIRAPILSTYATNATAAEWETLLALTKAETNPVAKNRFVVLLGGARDPALNQRALDLLRTDTITAPQKASLLRAIANRNPDLAFDWAVANRDLVEAFLEESTRSGYIVGLGAGSNDPAMPGKIQRYADQYIKESDRGGVRRALTTIAVRKAAADRIRPAVEAWLAGGR</sequence>
<dbReference type="Pfam" id="PF01433">
    <property type="entry name" value="Peptidase_M1"/>
    <property type="match status" value="1"/>
</dbReference>
<organism evidence="14 15">
    <name type="scientific">Sphingomonas cynarae</name>
    <dbReference type="NCBI Taxonomy" id="930197"/>
    <lineage>
        <taxon>Bacteria</taxon>
        <taxon>Pseudomonadati</taxon>
        <taxon>Pseudomonadota</taxon>
        <taxon>Alphaproteobacteria</taxon>
        <taxon>Sphingomonadales</taxon>
        <taxon>Sphingomonadaceae</taxon>
        <taxon>Sphingomonas</taxon>
    </lineage>
</organism>
<dbReference type="InterPro" id="IPR050344">
    <property type="entry name" value="Peptidase_M1_aminopeptidases"/>
</dbReference>
<dbReference type="Pfam" id="PF11838">
    <property type="entry name" value="ERAP1_C"/>
    <property type="match status" value="1"/>
</dbReference>
<evidence type="ECO:0000259" key="11">
    <source>
        <dbReference type="Pfam" id="PF01433"/>
    </source>
</evidence>
<keyword evidence="7 9" id="KW-0862">Zinc</keyword>
<evidence type="ECO:0000256" key="10">
    <source>
        <dbReference type="SAM" id="SignalP"/>
    </source>
</evidence>
<evidence type="ECO:0000256" key="1">
    <source>
        <dbReference type="ARBA" id="ARBA00000098"/>
    </source>
</evidence>
<name>A0ABP7E2G8_9SPHN</name>
<keyword evidence="15" id="KW-1185">Reference proteome</keyword>
<dbReference type="Proteomes" id="UP001500523">
    <property type="component" value="Unassembled WGS sequence"/>
</dbReference>
<dbReference type="Gene3D" id="2.60.40.1730">
    <property type="entry name" value="tricorn interacting facor f3 domain"/>
    <property type="match status" value="1"/>
</dbReference>
<comment type="caution">
    <text evidence="14">The sequence shown here is derived from an EMBL/GenBank/DDBJ whole genome shotgun (WGS) entry which is preliminary data.</text>
</comment>
<dbReference type="PRINTS" id="PR00756">
    <property type="entry name" value="ALADIPTASE"/>
</dbReference>
<dbReference type="InterPro" id="IPR042097">
    <property type="entry name" value="Aminopeptidase_N-like_N_sf"/>
</dbReference>
<keyword evidence="5 9" id="KW-0479">Metal-binding</keyword>
<keyword evidence="10" id="KW-0732">Signal</keyword>
<dbReference type="PANTHER" id="PTHR11533:SF174">
    <property type="entry name" value="PUROMYCIN-SENSITIVE AMINOPEPTIDASE-RELATED"/>
    <property type="match status" value="1"/>
</dbReference>
<evidence type="ECO:0000256" key="7">
    <source>
        <dbReference type="ARBA" id="ARBA00022833"/>
    </source>
</evidence>
<feature type="signal peptide" evidence="10">
    <location>
        <begin position="1"/>
        <end position="18"/>
    </location>
</feature>
<keyword evidence="6 9" id="KW-0378">Hydrolase</keyword>
<dbReference type="Gene3D" id="1.25.50.20">
    <property type="match status" value="1"/>
</dbReference>
<dbReference type="InterPro" id="IPR001930">
    <property type="entry name" value="Peptidase_M1"/>
</dbReference>
<dbReference type="InterPro" id="IPR045357">
    <property type="entry name" value="Aminopeptidase_N-like_N"/>
</dbReference>
<evidence type="ECO:0000256" key="5">
    <source>
        <dbReference type="ARBA" id="ARBA00022723"/>
    </source>
</evidence>
<dbReference type="InterPro" id="IPR024571">
    <property type="entry name" value="ERAP1-like_C_dom"/>
</dbReference>
<protein>
    <recommendedName>
        <fullName evidence="9">Aminopeptidase</fullName>
        <ecNumber evidence="9">3.4.11.-</ecNumber>
    </recommendedName>
</protein>
<keyword evidence="8 9" id="KW-0482">Metalloprotease</keyword>
<feature type="domain" description="Aminopeptidase N-like N-terminal" evidence="13">
    <location>
        <begin position="27"/>
        <end position="205"/>
    </location>
</feature>
<dbReference type="EMBL" id="BAABBF010000005">
    <property type="protein sequence ID" value="GAA3713286.1"/>
    <property type="molecule type" value="Genomic_DNA"/>
</dbReference>
<evidence type="ECO:0000256" key="9">
    <source>
        <dbReference type="RuleBase" id="RU364040"/>
    </source>
</evidence>
<dbReference type="InterPro" id="IPR034016">
    <property type="entry name" value="M1_APN-typ"/>
</dbReference>
<accession>A0ABP7E2G8</accession>
<feature type="domain" description="Peptidase M1 membrane alanine aminopeptidase" evidence="11">
    <location>
        <begin position="239"/>
        <end position="458"/>
    </location>
</feature>
<evidence type="ECO:0000259" key="13">
    <source>
        <dbReference type="Pfam" id="PF17900"/>
    </source>
</evidence>
<feature type="chain" id="PRO_5045077380" description="Aminopeptidase" evidence="10">
    <location>
        <begin position="19"/>
        <end position="866"/>
    </location>
</feature>
<evidence type="ECO:0000256" key="8">
    <source>
        <dbReference type="ARBA" id="ARBA00023049"/>
    </source>
</evidence>
<dbReference type="PANTHER" id="PTHR11533">
    <property type="entry name" value="PROTEASE M1 ZINC METALLOPROTEASE"/>
    <property type="match status" value="1"/>
</dbReference>
<keyword evidence="3 9" id="KW-0031">Aminopeptidase</keyword>
<dbReference type="Pfam" id="PF17900">
    <property type="entry name" value="Peptidase_M1_N"/>
    <property type="match status" value="1"/>
</dbReference>
<dbReference type="EC" id="3.4.11.-" evidence="9"/>